<dbReference type="AlphaFoldDB" id="A0A2M8KTH2"/>
<evidence type="ECO:0000313" key="2">
    <source>
        <dbReference type="Proteomes" id="UP000229554"/>
    </source>
</evidence>
<accession>A0A2M8KTH2</accession>
<proteinExistence type="predicted"/>
<reference evidence="2" key="1">
    <citation type="submission" date="2017-09" db="EMBL/GenBank/DDBJ databases">
        <title>Depth-based differentiation of microbial function through sediment-hosted aquifers and enrichment of novel symbionts in the deep terrestrial subsurface.</title>
        <authorList>
            <person name="Probst A.J."/>
            <person name="Ladd B."/>
            <person name="Jarett J.K."/>
            <person name="Geller-Mcgrath D.E."/>
            <person name="Sieber C.M.K."/>
            <person name="Emerson J.B."/>
            <person name="Anantharaman K."/>
            <person name="Thomas B.C."/>
            <person name="Malmstrom R."/>
            <person name="Stieglmeier M."/>
            <person name="Klingl A."/>
            <person name="Woyke T."/>
            <person name="Ryan C.M."/>
            <person name="Banfield J.F."/>
        </authorList>
    </citation>
    <scope>NUCLEOTIDE SEQUENCE [LARGE SCALE GENOMIC DNA]</scope>
</reference>
<organism evidence="1 2">
    <name type="scientific">Candidatus Roizmanbacteria bacterium CG10_big_fil_rev_8_21_14_0_10_39_6</name>
    <dbReference type="NCBI Taxonomy" id="1974853"/>
    <lineage>
        <taxon>Bacteria</taxon>
        <taxon>Candidatus Roizmaniibacteriota</taxon>
    </lineage>
</organism>
<feature type="non-terminal residue" evidence="1">
    <location>
        <position position="1"/>
    </location>
</feature>
<gene>
    <name evidence="1" type="ORF">COU88_00700</name>
</gene>
<protein>
    <recommendedName>
        <fullName evidence="3">Transglycosylase SLT domain-containing protein</fullName>
    </recommendedName>
</protein>
<evidence type="ECO:0008006" key="3">
    <source>
        <dbReference type="Google" id="ProtNLM"/>
    </source>
</evidence>
<evidence type="ECO:0000313" key="1">
    <source>
        <dbReference type="EMBL" id="PJE63217.1"/>
    </source>
</evidence>
<dbReference type="Proteomes" id="UP000229554">
    <property type="component" value="Unassembled WGS sequence"/>
</dbReference>
<comment type="caution">
    <text evidence="1">The sequence shown here is derived from an EMBL/GenBank/DDBJ whole genome shotgun (WGS) entry which is preliminary data.</text>
</comment>
<dbReference type="EMBL" id="PFED01000030">
    <property type="protein sequence ID" value="PJE63217.1"/>
    <property type="molecule type" value="Genomic_DNA"/>
</dbReference>
<name>A0A2M8KTH2_9BACT</name>
<sequence>FPGEVVGSIQSERQKQIAKAIMINEHMTSSVFRHTDAKMLVEKVFALFGANHQHAFRNSVSSAGASGIMQFMRSTYVIIVPAYYQAGLIPDFEEGTSDHINSVKAAFCLFDYKLSLLPKKVRDAFKENPRSVEDYIAISYNGGEGRAL</sequence>
<dbReference type="Gene3D" id="1.10.530.10">
    <property type="match status" value="1"/>
</dbReference>